<keyword evidence="6" id="KW-0653">Protein transport</keyword>
<protein>
    <recommendedName>
        <fullName evidence="15">Mitochondrial import receptor subunit TOM20-like protein</fullName>
    </recommendedName>
</protein>
<keyword evidence="5 10" id="KW-1000">Mitochondrion outer membrane</keyword>
<comment type="subcellular location">
    <subcellularLocation>
        <location evidence="1">Mitochondrion outer membrane</location>
        <topology evidence="1">Single-pass membrane protein</topology>
    </subcellularLocation>
</comment>
<keyword evidence="3" id="KW-0813">Transport</keyword>
<dbReference type="InterPro" id="IPR022422">
    <property type="entry name" value="MAS20_rcpt_metazoan"/>
</dbReference>
<dbReference type="GO" id="GO:0030150">
    <property type="term" value="P:protein import into mitochondrial matrix"/>
    <property type="evidence" value="ECO:0007669"/>
    <property type="project" value="TreeGrafter"/>
</dbReference>
<dbReference type="AlphaFoldDB" id="A0A816QHK8"/>
<dbReference type="GO" id="GO:0030943">
    <property type="term" value="F:mitochondrion targeting sequence binding"/>
    <property type="evidence" value="ECO:0007669"/>
    <property type="project" value="TreeGrafter"/>
</dbReference>
<dbReference type="GO" id="GO:0008320">
    <property type="term" value="F:protein transmembrane transporter activity"/>
    <property type="evidence" value="ECO:0007669"/>
    <property type="project" value="TreeGrafter"/>
</dbReference>
<evidence type="ECO:0000313" key="13">
    <source>
        <dbReference type="EMBL" id="CAF2061947.1"/>
    </source>
</evidence>
<dbReference type="PRINTS" id="PR01989">
    <property type="entry name" value="EUOM20RECPTR"/>
</dbReference>
<dbReference type="InterPro" id="IPR002056">
    <property type="entry name" value="MAS20"/>
</dbReference>
<dbReference type="PANTHER" id="PTHR12430">
    <property type="entry name" value="MITOCHONDRIAL IMPORT RECEPTOR SUBUNIT TOM20"/>
    <property type="match status" value="1"/>
</dbReference>
<keyword evidence="4 12" id="KW-0812">Transmembrane</keyword>
<evidence type="ECO:0000256" key="11">
    <source>
        <dbReference type="SAM" id="MobiDB-lite"/>
    </source>
</evidence>
<evidence type="ECO:0000256" key="3">
    <source>
        <dbReference type="ARBA" id="ARBA00022448"/>
    </source>
</evidence>
<evidence type="ECO:0000256" key="6">
    <source>
        <dbReference type="ARBA" id="ARBA00022927"/>
    </source>
</evidence>
<feature type="transmembrane region" description="Helical" evidence="12">
    <location>
        <begin position="6"/>
        <end position="26"/>
    </location>
</feature>
<evidence type="ECO:0000256" key="7">
    <source>
        <dbReference type="ARBA" id="ARBA00022989"/>
    </source>
</evidence>
<evidence type="ECO:0000256" key="9">
    <source>
        <dbReference type="ARBA" id="ARBA00023136"/>
    </source>
</evidence>
<name>A0A816QHK8_9BILA</name>
<evidence type="ECO:0000256" key="5">
    <source>
        <dbReference type="ARBA" id="ARBA00022787"/>
    </source>
</evidence>
<dbReference type="PRINTS" id="PR00351">
    <property type="entry name" value="OM20RECEPTOR"/>
</dbReference>
<dbReference type="EMBL" id="CAJNRE010007061">
    <property type="protein sequence ID" value="CAF2061947.1"/>
    <property type="molecule type" value="Genomic_DNA"/>
</dbReference>
<dbReference type="GO" id="GO:0006605">
    <property type="term" value="P:protein targeting"/>
    <property type="evidence" value="ECO:0007669"/>
    <property type="project" value="InterPro"/>
</dbReference>
<evidence type="ECO:0000256" key="1">
    <source>
        <dbReference type="ARBA" id="ARBA00004572"/>
    </source>
</evidence>
<evidence type="ECO:0000256" key="2">
    <source>
        <dbReference type="ARBA" id="ARBA00005792"/>
    </source>
</evidence>
<comment type="similarity">
    <text evidence="2 10">Belongs to the Tom20 family.</text>
</comment>
<accession>A0A816QHK8</accession>
<evidence type="ECO:0000256" key="12">
    <source>
        <dbReference type="SAM" id="Phobius"/>
    </source>
</evidence>
<dbReference type="SUPFAM" id="SSF47157">
    <property type="entry name" value="Mitochondrial import receptor subunit Tom20"/>
    <property type="match status" value="1"/>
</dbReference>
<evidence type="ECO:0000256" key="10">
    <source>
        <dbReference type="PIRNR" id="PIRNR037707"/>
    </source>
</evidence>
<keyword evidence="9 10" id="KW-0472">Membrane</keyword>
<gene>
    <name evidence="13" type="ORF">MBJ925_LOCUS15102</name>
</gene>
<dbReference type="GO" id="GO:0016031">
    <property type="term" value="P:tRNA import into mitochondrion"/>
    <property type="evidence" value="ECO:0007669"/>
    <property type="project" value="TreeGrafter"/>
</dbReference>
<sequence length="157" mass="17605">MLTTNIRFWPLVAAVGVSFIGYCVYFDRKRRSAPDFHEKLKAKRQKQKPKPQQTGGTSSFNKINDAEEMRHYFLEQIQLGEDCLTRGDIDTGLNCLAKAVLACSQPQNLMVFFQQSLPSELFQELITRIPKIAQSMEDSAAFSAALGSGSLPEVDLE</sequence>
<dbReference type="Pfam" id="PF02064">
    <property type="entry name" value="MAS20"/>
    <property type="match status" value="1"/>
</dbReference>
<dbReference type="GO" id="GO:0005742">
    <property type="term" value="C:mitochondrial outer membrane translocase complex"/>
    <property type="evidence" value="ECO:0007669"/>
    <property type="project" value="UniProtKB-UniRule"/>
</dbReference>
<feature type="compositionally biased region" description="Basic residues" evidence="11">
    <location>
        <begin position="40"/>
        <end position="49"/>
    </location>
</feature>
<feature type="region of interest" description="Disordered" evidence="11">
    <location>
        <begin position="39"/>
        <end position="61"/>
    </location>
</feature>
<dbReference type="PIRSF" id="PIRSF037707">
    <property type="entry name" value="MAS20_rcpt"/>
    <property type="match status" value="1"/>
</dbReference>
<dbReference type="Proteomes" id="UP000663824">
    <property type="component" value="Unassembled WGS sequence"/>
</dbReference>
<keyword evidence="7 12" id="KW-1133">Transmembrane helix</keyword>
<comment type="caution">
    <text evidence="13">The sequence shown here is derived from an EMBL/GenBank/DDBJ whole genome shotgun (WGS) entry which is preliminary data.</text>
</comment>
<evidence type="ECO:0000313" key="14">
    <source>
        <dbReference type="Proteomes" id="UP000663824"/>
    </source>
</evidence>
<dbReference type="GO" id="GO:0006886">
    <property type="term" value="P:intracellular protein transport"/>
    <property type="evidence" value="ECO:0007669"/>
    <property type="project" value="InterPro"/>
</dbReference>
<evidence type="ECO:0008006" key="15">
    <source>
        <dbReference type="Google" id="ProtNLM"/>
    </source>
</evidence>
<proteinExistence type="inferred from homology"/>
<keyword evidence="8 10" id="KW-0496">Mitochondrion</keyword>
<dbReference type="PANTHER" id="PTHR12430:SF0">
    <property type="entry name" value="TRANSLOCASE OF OUTER MITOCHONDRIAL MEMBRANE 20"/>
    <property type="match status" value="1"/>
</dbReference>
<organism evidence="13 14">
    <name type="scientific">Rotaria magnacalcarata</name>
    <dbReference type="NCBI Taxonomy" id="392030"/>
    <lineage>
        <taxon>Eukaryota</taxon>
        <taxon>Metazoa</taxon>
        <taxon>Spiralia</taxon>
        <taxon>Gnathifera</taxon>
        <taxon>Rotifera</taxon>
        <taxon>Eurotatoria</taxon>
        <taxon>Bdelloidea</taxon>
        <taxon>Philodinida</taxon>
        <taxon>Philodinidae</taxon>
        <taxon>Rotaria</taxon>
    </lineage>
</organism>
<dbReference type="Gene3D" id="1.20.960.10">
    <property type="entry name" value="Mitochondrial outer membrane translocase complex, subunit Tom20 domain"/>
    <property type="match status" value="1"/>
</dbReference>
<dbReference type="InterPro" id="IPR023392">
    <property type="entry name" value="Tom20_dom_sf"/>
</dbReference>
<evidence type="ECO:0000256" key="4">
    <source>
        <dbReference type="ARBA" id="ARBA00022692"/>
    </source>
</evidence>
<evidence type="ECO:0000256" key="8">
    <source>
        <dbReference type="ARBA" id="ARBA00023128"/>
    </source>
</evidence>
<reference evidence="13" key="1">
    <citation type="submission" date="2021-02" db="EMBL/GenBank/DDBJ databases">
        <authorList>
            <person name="Nowell W R."/>
        </authorList>
    </citation>
    <scope>NUCLEOTIDE SEQUENCE</scope>
</reference>